<dbReference type="Proteomes" id="UP000478052">
    <property type="component" value="Unassembled WGS sequence"/>
</dbReference>
<dbReference type="OrthoDB" id="8196546at2759"/>
<gene>
    <name evidence="3" type="ORF">FWK35_00035702</name>
</gene>
<dbReference type="PANTHER" id="PTHR47027:SF25">
    <property type="entry name" value="REVERSE TRANSCRIPTASE DOMAIN-CONTAINING PROTEIN"/>
    <property type="match status" value="1"/>
</dbReference>
<reference evidence="3 4" key="1">
    <citation type="submission" date="2019-08" db="EMBL/GenBank/DDBJ databases">
        <title>Whole genome of Aphis craccivora.</title>
        <authorList>
            <person name="Voronova N.V."/>
            <person name="Shulinski R.S."/>
            <person name="Bandarenka Y.V."/>
            <person name="Zhorov D.G."/>
            <person name="Warner D."/>
        </authorList>
    </citation>
    <scope>NUCLEOTIDE SEQUENCE [LARGE SCALE GENOMIC DNA]</scope>
    <source>
        <strain evidence="3">180601</strain>
        <tissue evidence="3">Whole Body</tissue>
    </source>
</reference>
<sequence>AKAHTMIDRTVRILNSMIEMRGLNITEVNLDNEEMVFKGIKLFQLHVHKSALRSIQLHASSHISNTSFTIVRTRINLLMTYVWSIMLYGSVTWTIAKTERRRIEAFEMWCFRRMLKISWTNMVSNEEVLERMSRRRNEWIGHVLRHGGLLGLIIEGCVEGKNARGRPRMEYMQQIIEDQGCTSYKETKRKASNREEWRIATNQSQD</sequence>
<evidence type="ECO:0000313" key="3">
    <source>
        <dbReference type="EMBL" id="KAF0693084.1"/>
    </source>
</evidence>
<comment type="caution">
    <text evidence="3">The sequence shown here is derived from an EMBL/GenBank/DDBJ whole genome shotgun (WGS) entry which is preliminary data.</text>
</comment>
<feature type="non-terminal residue" evidence="3">
    <location>
        <position position="1"/>
    </location>
</feature>
<keyword evidence="2" id="KW-0812">Transmembrane</keyword>
<keyword evidence="2" id="KW-1133">Transmembrane helix</keyword>
<dbReference type="PANTHER" id="PTHR47027">
    <property type="entry name" value="REVERSE TRANSCRIPTASE DOMAIN-CONTAINING PROTEIN"/>
    <property type="match status" value="1"/>
</dbReference>
<evidence type="ECO:0000256" key="2">
    <source>
        <dbReference type="SAM" id="Phobius"/>
    </source>
</evidence>
<keyword evidence="2" id="KW-0472">Membrane</keyword>
<name>A0A6G0VKJ0_APHCR</name>
<proteinExistence type="predicted"/>
<dbReference type="AlphaFoldDB" id="A0A6G0VKJ0"/>
<evidence type="ECO:0000313" key="4">
    <source>
        <dbReference type="Proteomes" id="UP000478052"/>
    </source>
</evidence>
<feature type="region of interest" description="Disordered" evidence="1">
    <location>
        <begin position="187"/>
        <end position="206"/>
    </location>
</feature>
<keyword evidence="4" id="KW-1185">Reference proteome</keyword>
<feature type="transmembrane region" description="Helical" evidence="2">
    <location>
        <begin position="75"/>
        <end position="96"/>
    </location>
</feature>
<evidence type="ECO:0000256" key="1">
    <source>
        <dbReference type="SAM" id="MobiDB-lite"/>
    </source>
</evidence>
<organism evidence="3 4">
    <name type="scientific">Aphis craccivora</name>
    <name type="common">Cowpea aphid</name>
    <dbReference type="NCBI Taxonomy" id="307492"/>
    <lineage>
        <taxon>Eukaryota</taxon>
        <taxon>Metazoa</taxon>
        <taxon>Ecdysozoa</taxon>
        <taxon>Arthropoda</taxon>
        <taxon>Hexapoda</taxon>
        <taxon>Insecta</taxon>
        <taxon>Pterygota</taxon>
        <taxon>Neoptera</taxon>
        <taxon>Paraneoptera</taxon>
        <taxon>Hemiptera</taxon>
        <taxon>Sternorrhyncha</taxon>
        <taxon>Aphidomorpha</taxon>
        <taxon>Aphidoidea</taxon>
        <taxon>Aphididae</taxon>
        <taxon>Aphidini</taxon>
        <taxon>Aphis</taxon>
        <taxon>Aphis</taxon>
    </lineage>
</organism>
<protein>
    <submittedName>
        <fullName evidence="3">Uncharacterized protein</fullName>
    </submittedName>
</protein>
<dbReference type="EMBL" id="VUJU01015588">
    <property type="protein sequence ID" value="KAF0693084.1"/>
    <property type="molecule type" value="Genomic_DNA"/>
</dbReference>
<accession>A0A6G0VKJ0</accession>